<evidence type="ECO:0000256" key="1">
    <source>
        <dbReference type="SAM" id="Phobius"/>
    </source>
</evidence>
<accession>A0AA39PY93</accession>
<dbReference type="Proteomes" id="UP001175228">
    <property type="component" value="Unassembled WGS sequence"/>
</dbReference>
<protein>
    <submittedName>
        <fullName evidence="2">Uncharacterized protein</fullName>
    </submittedName>
</protein>
<feature type="transmembrane region" description="Helical" evidence="1">
    <location>
        <begin position="139"/>
        <end position="165"/>
    </location>
</feature>
<keyword evidence="1" id="KW-0472">Membrane</keyword>
<proteinExistence type="predicted"/>
<evidence type="ECO:0000313" key="3">
    <source>
        <dbReference type="Proteomes" id="UP001175228"/>
    </source>
</evidence>
<name>A0AA39PY93_9AGAR</name>
<keyword evidence="3" id="KW-1185">Reference proteome</keyword>
<dbReference type="EMBL" id="JAUEPU010000030">
    <property type="protein sequence ID" value="KAK0492354.1"/>
    <property type="molecule type" value="Genomic_DNA"/>
</dbReference>
<comment type="caution">
    <text evidence="2">The sequence shown here is derived from an EMBL/GenBank/DDBJ whole genome shotgun (WGS) entry which is preliminary data.</text>
</comment>
<feature type="transmembrane region" description="Helical" evidence="1">
    <location>
        <begin position="106"/>
        <end position="127"/>
    </location>
</feature>
<dbReference type="AlphaFoldDB" id="A0AA39PY93"/>
<reference evidence="2" key="1">
    <citation type="submission" date="2023-06" db="EMBL/GenBank/DDBJ databases">
        <authorList>
            <consortium name="Lawrence Berkeley National Laboratory"/>
            <person name="Ahrendt S."/>
            <person name="Sahu N."/>
            <person name="Indic B."/>
            <person name="Wong-Bajracharya J."/>
            <person name="Merenyi Z."/>
            <person name="Ke H.-M."/>
            <person name="Monk M."/>
            <person name="Kocsube S."/>
            <person name="Drula E."/>
            <person name="Lipzen A."/>
            <person name="Balint B."/>
            <person name="Henrissat B."/>
            <person name="Andreopoulos B."/>
            <person name="Martin F.M."/>
            <person name="Harder C.B."/>
            <person name="Rigling D."/>
            <person name="Ford K.L."/>
            <person name="Foster G.D."/>
            <person name="Pangilinan J."/>
            <person name="Papanicolaou A."/>
            <person name="Barry K."/>
            <person name="LaButti K."/>
            <person name="Viragh M."/>
            <person name="Koriabine M."/>
            <person name="Yan M."/>
            <person name="Riley R."/>
            <person name="Champramary S."/>
            <person name="Plett K.L."/>
            <person name="Tsai I.J."/>
            <person name="Slot J."/>
            <person name="Sipos G."/>
            <person name="Plett J."/>
            <person name="Nagy L.G."/>
            <person name="Grigoriev I.V."/>
        </authorList>
    </citation>
    <scope>NUCLEOTIDE SEQUENCE</scope>
    <source>
        <strain evidence="2">HWK02</strain>
    </source>
</reference>
<keyword evidence="1" id="KW-1133">Transmembrane helix</keyword>
<gene>
    <name evidence="2" type="ORF">EDD18DRAFT_1109104</name>
</gene>
<sequence length="290" mass="33442">MCVAASTNNMKATLSFLSNVQNADQKNVLRNTLDLNLNIMILQASLHGKSIFPLPKFTSRLLSHSHYLMDHMTNWTFKHSAFIGHGDSCYSVFIVLMDHGPRWEGYILASTFAGGISTLLVDLTIIWRCWTIWDCQWKVVFIPMFCVVAATGMKTMEILTIFVDFHSNINKKGYFSAEIDWMNKIIEMLIESLAMYSLSLIIYLAFLSKNSEPGYYADIIAAYAKPMLMQALVEKGWLLCWRTILPWLDVLGKRAWTIVRAHMMAINWYWDLQWERKLYDLHFAASPIEG</sequence>
<keyword evidence="1" id="KW-0812">Transmembrane</keyword>
<evidence type="ECO:0000313" key="2">
    <source>
        <dbReference type="EMBL" id="KAK0492354.1"/>
    </source>
</evidence>
<feature type="transmembrane region" description="Helical" evidence="1">
    <location>
        <begin position="185"/>
        <end position="206"/>
    </location>
</feature>
<organism evidence="2 3">
    <name type="scientific">Armillaria luteobubalina</name>
    <dbReference type="NCBI Taxonomy" id="153913"/>
    <lineage>
        <taxon>Eukaryota</taxon>
        <taxon>Fungi</taxon>
        <taxon>Dikarya</taxon>
        <taxon>Basidiomycota</taxon>
        <taxon>Agaricomycotina</taxon>
        <taxon>Agaricomycetes</taxon>
        <taxon>Agaricomycetidae</taxon>
        <taxon>Agaricales</taxon>
        <taxon>Marasmiineae</taxon>
        <taxon>Physalacriaceae</taxon>
        <taxon>Armillaria</taxon>
    </lineage>
</organism>